<sequence>MTRPTDPLPPVRSPLAKTGGCLLSALLLWVELTIGIAIAALVAEPLGPPLAARGYDPDIGTGFLIAWGLGAAIAVYPVIWLDRLRRRWTR</sequence>
<evidence type="ECO:0000313" key="2">
    <source>
        <dbReference type="EMBL" id="MCP3733453.1"/>
    </source>
</evidence>
<keyword evidence="1" id="KW-0472">Membrane</keyword>
<dbReference type="AlphaFoldDB" id="A0A9X2KS51"/>
<protein>
    <submittedName>
        <fullName evidence="2">Uncharacterized protein</fullName>
    </submittedName>
</protein>
<keyword evidence="1" id="KW-1133">Transmembrane helix</keyword>
<feature type="transmembrane region" description="Helical" evidence="1">
    <location>
        <begin position="21"/>
        <end position="43"/>
    </location>
</feature>
<gene>
    <name evidence="2" type="ORF">M9979_00950</name>
</gene>
<keyword evidence="1" id="KW-0812">Transmembrane</keyword>
<name>A0A9X2KS51_9SPHN</name>
<evidence type="ECO:0000256" key="1">
    <source>
        <dbReference type="SAM" id="Phobius"/>
    </source>
</evidence>
<dbReference type="RefSeq" id="WP_254287445.1">
    <property type="nucleotide sequence ID" value="NZ_JAMLDY010000001.1"/>
</dbReference>
<reference evidence="2" key="1">
    <citation type="submission" date="2022-05" db="EMBL/GenBank/DDBJ databases">
        <title>Sphingomonas sp. strain RP10 Genome sequencing and assembly.</title>
        <authorList>
            <person name="Kim I."/>
        </authorList>
    </citation>
    <scope>NUCLEOTIDE SEQUENCE</scope>
    <source>
        <strain evidence="2">RP10</strain>
    </source>
</reference>
<organism evidence="2 3">
    <name type="scientific">Sphingomonas liriopis</name>
    <dbReference type="NCBI Taxonomy" id="2949094"/>
    <lineage>
        <taxon>Bacteria</taxon>
        <taxon>Pseudomonadati</taxon>
        <taxon>Pseudomonadota</taxon>
        <taxon>Alphaproteobacteria</taxon>
        <taxon>Sphingomonadales</taxon>
        <taxon>Sphingomonadaceae</taxon>
        <taxon>Sphingomonas</taxon>
    </lineage>
</organism>
<evidence type="ECO:0000313" key="3">
    <source>
        <dbReference type="Proteomes" id="UP001139486"/>
    </source>
</evidence>
<feature type="transmembrane region" description="Helical" evidence="1">
    <location>
        <begin position="63"/>
        <end position="81"/>
    </location>
</feature>
<accession>A0A9X2KS51</accession>
<dbReference type="Proteomes" id="UP001139486">
    <property type="component" value="Unassembled WGS sequence"/>
</dbReference>
<proteinExistence type="predicted"/>
<keyword evidence="3" id="KW-1185">Reference proteome</keyword>
<dbReference type="EMBL" id="JAMLDY010000001">
    <property type="protein sequence ID" value="MCP3733453.1"/>
    <property type="molecule type" value="Genomic_DNA"/>
</dbReference>
<comment type="caution">
    <text evidence="2">The sequence shown here is derived from an EMBL/GenBank/DDBJ whole genome shotgun (WGS) entry which is preliminary data.</text>
</comment>